<dbReference type="InterPro" id="IPR052524">
    <property type="entry name" value="MFS_Cyanate_Porter"/>
</dbReference>
<dbReference type="Gene3D" id="1.20.1250.20">
    <property type="entry name" value="MFS general substrate transporter like domains"/>
    <property type="match status" value="1"/>
</dbReference>
<protein>
    <submittedName>
        <fullName evidence="2">MFS transporter</fullName>
    </submittedName>
</protein>
<accession>A0ABW9FDC5</accession>
<sequence>MQSLQTGTAPAATSHARVGASAVLLVAGFVLISANTRVAFGQIGPLAPVAGFDASTVTLLGLIPPLVMGLFAPLAVVARRRLGEERALFAAGALLLVGALVRMVGMPGLIVGTVVVSSATAVVNVLVPVFVRKRFAPERTGVMMGVYAMSMGAGSAVIAALMVPVFRATGESWPPAIGLAVIPALLALVGTVPQLRHASRPDGHPGAAAHDRPQVLRTWTAWSLTIFFGIQTLLFYATLAWLPSILVAAGVADGTAGNMQALFIVGVAAGGLVAPILAAASVDQRPHILAIVVVCAAGFTGLLIAPATAPVVWALILGVGLGGGQAVAGVLYARRGHTPDHVAALSTVAQTGGYLIAATGPILASLLHDATGSWAAPVTAFLVLLAVNAVASMRAGHDSPREPTRRRTEV</sequence>
<feature type="transmembrane region" description="Helical" evidence="1">
    <location>
        <begin position="311"/>
        <end position="333"/>
    </location>
</feature>
<dbReference type="Pfam" id="PF07690">
    <property type="entry name" value="MFS_1"/>
    <property type="match status" value="1"/>
</dbReference>
<dbReference type="InterPro" id="IPR036259">
    <property type="entry name" value="MFS_trans_sf"/>
</dbReference>
<feature type="transmembrane region" description="Helical" evidence="1">
    <location>
        <begin position="57"/>
        <end position="78"/>
    </location>
</feature>
<keyword evidence="1" id="KW-0812">Transmembrane</keyword>
<dbReference type="SUPFAM" id="SSF103473">
    <property type="entry name" value="MFS general substrate transporter"/>
    <property type="match status" value="1"/>
</dbReference>
<reference evidence="2 3" key="1">
    <citation type="submission" date="2023-11" db="EMBL/GenBank/DDBJ databases">
        <authorList>
            <person name="Val-Calvo J."/>
            <person name="Scortti M."/>
            <person name="Vazquez-Boland J."/>
        </authorList>
    </citation>
    <scope>NUCLEOTIDE SEQUENCE [LARGE SCALE GENOMIC DNA]</scope>
    <source>
        <strain evidence="2 3">PAM 2766</strain>
    </source>
</reference>
<dbReference type="Proteomes" id="UP001629745">
    <property type="component" value="Unassembled WGS sequence"/>
</dbReference>
<dbReference type="RefSeq" id="WP_420163652.1">
    <property type="nucleotide sequence ID" value="NZ_JBDLNV010000002.1"/>
</dbReference>
<feature type="transmembrane region" description="Helical" evidence="1">
    <location>
        <begin position="287"/>
        <end position="305"/>
    </location>
</feature>
<dbReference type="PANTHER" id="PTHR23523">
    <property type="match status" value="1"/>
</dbReference>
<keyword evidence="3" id="KW-1185">Reference proteome</keyword>
<evidence type="ECO:0000256" key="1">
    <source>
        <dbReference type="SAM" id="Phobius"/>
    </source>
</evidence>
<feature type="transmembrane region" description="Helical" evidence="1">
    <location>
        <begin position="143"/>
        <end position="166"/>
    </location>
</feature>
<feature type="transmembrane region" description="Helical" evidence="1">
    <location>
        <begin position="87"/>
        <end position="104"/>
    </location>
</feature>
<dbReference type="InterPro" id="IPR011701">
    <property type="entry name" value="MFS"/>
</dbReference>
<feature type="transmembrane region" description="Helical" evidence="1">
    <location>
        <begin position="172"/>
        <end position="192"/>
    </location>
</feature>
<organism evidence="2 3">
    <name type="scientific">Rhodococcus parequi</name>
    <dbReference type="NCBI Taxonomy" id="3137122"/>
    <lineage>
        <taxon>Bacteria</taxon>
        <taxon>Bacillati</taxon>
        <taxon>Actinomycetota</taxon>
        <taxon>Actinomycetes</taxon>
        <taxon>Mycobacteriales</taxon>
        <taxon>Nocardiaceae</taxon>
        <taxon>Rhodococcus</taxon>
    </lineage>
</organism>
<dbReference type="EMBL" id="JBDLNV010000002">
    <property type="protein sequence ID" value="MFM1723088.1"/>
    <property type="molecule type" value="Genomic_DNA"/>
</dbReference>
<feature type="transmembrane region" description="Helical" evidence="1">
    <location>
        <begin position="110"/>
        <end position="131"/>
    </location>
</feature>
<proteinExistence type="predicted"/>
<feature type="transmembrane region" description="Helical" evidence="1">
    <location>
        <begin position="374"/>
        <end position="391"/>
    </location>
</feature>
<name>A0ABW9FDC5_9NOCA</name>
<feature type="transmembrane region" description="Helical" evidence="1">
    <location>
        <begin position="219"/>
        <end position="241"/>
    </location>
</feature>
<evidence type="ECO:0000313" key="3">
    <source>
        <dbReference type="Proteomes" id="UP001629745"/>
    </source>
</evidence>
<evidence type="ECO:0000313" key="2">
    <source>
        <dbReference type="EMBL" id="MFM1723088.1"/>
    </source>
</evidence>
<feature type="transmembrane region" description="Helical" evidence="1">
    <location>
        <begin position="345"/>
        <end position="368"/>
    </location>
</feature>
<feature type="transmembrane region" description="Helical" evidence="1">
    <location>
        <begin position="261"/>
        <end position="280"/>
    </location>
</feature>
<keyword evidence="1" id="KW-1133">Transmembrane helix</keyword>
<keyword evidence="1" id="KW-0472">Membrane</keyword>
<gene>
    <name evidence="2" type="ORF">ABEU20_001649</name>
</gene>
<dbReference type="PANTHER" id="PTHR23523:SF2">
    <property type="entry name" value="2-NITROIMIDAZOLE TRANSPORTER"/>
    <property type="match status" value="1"/>
</dbReference>
<comment type="caution">
    <text evidence="2">The sequence shown here is derived from an EMBL/GenBank/DDBJ whole genome shotgun (WGS) entry which is preliminary data.</text>
</comment>